<evidence type="ECO:0000313" key="3">
    <source>
        <dbReference type="Proteomes" id="UP000188243"/>
    </source>
</evidence>
<keyword evidence="1" id="KW-0472">Membrane</keyword>
<feature type="transmembrane region" description="Helical" evidence="1">
    <location>
        <begin position="51"/>
        <end position="70"/>
    </location>
</feature>
<accession>A0A1Q2GWX7</accession>
<evidence type="ECO:0000313" key="2">
    <source>
        <dbReference type="EMBL" id="AQP99631.1"/>
    </source>
</evidence>
<evidence type="ECO:0008006" key="4">
    <source>
        <dbReference type="Google" id="ProtNLM"/>
    </source>
</evidence>
<dbReference type="AlphaFoldDB" id="A0A1Q2GWX7"/>
<evidence type="ECO:0000256" key="1">
    <source>
        <dbReference type="SAM" id="Phobius"/>
    </source>
</evidence>
<dbReference type="RefSeq" id="WP_077536389.1">
    <property type="nucleotide sequence ID" value="NZ_CP019628.1"/>
</dbReference>
<dbReference type="Proteomes" id="UP000188243">
    <property type="component" value="Chromosome"/>
</dbReference>
<sequence>MNTMMLNNLNPQTQFISLYKTLLFAANTALVVSLVLIAVSVLISYPYAEHFSIFVQVSAHISTIVIAAILKVSYVLRCVAQQGLGQEVR</sequence>
<proteinExistence type="predicted"/>
<name>A0A1Q2GWX7_9GAMM</name>
<feature type="transmembrane region" description="Helical" evidence="1">
    <location>
        <begin position="21"/>
        <end position="45"/>
    </location>
</feature>
<reference evidence="2 3" key="1">
    <citation type="submission" date="2017-02" db="EMBL/GenBank/DDBJ databases">
        <title>Complete genome sequence of the cold-active Pseudoalteromonas aliena strain EH1 isolated from Arctic seawater.</title>
        <authorList>
            <person name="Kim E."/>
            <person name="Heo E."/>
            <person name="Kim H."/>
            <person name="Kim D."/>
        </authorList>
    </citation>
    <scope>NUCLEOTIDE SEQUENCE [LARGE SCALE GENOMIC DNA]</scope>
    <source>
        <strain evidence="2 3">EH1</strain>
    </source>
</reference>
<dbReference type="STRING" id="247523.B0W48_07360"/>
<dbReference type="KEGG" id="paln:B0W48_07360"/>
<dbReference type="EMBL" id="CP019628">
    <property type="protein sequence ID" value="AQP99631.1"/>
    <property type="molecule type" value="Genomic_DNA"/>
</dbReference>
<gene>
    <name evidence="2" type="ORF">B0W48_07360</name>
</gene>
<protein>
    <recommendedName>
        <fullName evidence="4">Orphan protein</fullName>
    </recommendedName>
</protein>
<keyword evidence="1" id="KW-0812">Transmembrane</keyword>
<keyword evidence="1" id="KW-1133">Transmembrane helix</keyword>
<organism evidence="2 3">
    <name type="scientific">Pseudoalteromonas aliena</name>
    <dbReference type="NCBI Taxonomy" id="247523"/>
    <lineage>
        <taxon>Bacteria</taxon>
        <taxon>Pseudomonadati</taxon>
        <taxon>Pseudomonadota</taxon>
        <taxon>Gammaproteobacteria</taxon>
        <taxon>Alteromonadales</taxon>
        <taxon>Pseudoalteromonadaceae</taxon>
        <taxon>Pseudoalteromonas</taxon>
    </lineage>
</organism>